<gene>
    <name evidence="1" type="ORF">ACFFQV_00240</name>
</gene>
<evidence type="ECO:0000313" key="1">
    <source>
        <dbReference type="EMBL" id="MFB9640705.1"/>
    </source>
</evidence>
<dbReference type="Proteomes" id="UP001589667">
    <property type="component" value="Unassembled WGS sequence"/>
</dbReference>
<reference evidence="1 2" key="1">
    <citation type="submission" date="2024-09" db="EMBL/GenBank/DDBJ databases">
        <authorList>
            <person name="Sun Q."/>
            <person name="Mori K."/>
        </authorList>
    </citation>
    <scope>NUCLEOTIDE SEQUENCE [LARGE SCALE GENOMIC DNA]</scope>
    <source>
        <strain evidence="1 2">JCM 14321</strain>
    </source>
</reference>
<accession>A0ABV5SK46</accession>
<keyword evidence="2" id="KW-1185">Reference proteome</keyword>
<comment type="caution">
    <text evidence="1">The sequence shown here is derived from an EMBL/GenBank/DDBJ whole genome shotgun (WGS) entry which is preliminary data.</text>
</comment>
<name>A0ABV5SK46_9MICO</name>
<dbReference type="EMBL" id="JBHMBL010000001">
    <property type="protein sequence ID" value="MFB9640705.1"/>
    <property type="molecule type" value="Genomic_DNA"/>
</dbReference>
<proteinExistence type="predicted"/>
<evidence type="ECO:0000313" key="2">
    <source>
        <dbReference type="Proteomes" id="UP001589667"/>
    </source>
</evidence>
<dbReference type="RefSeq" id="WP_157423855.1">
    <property type="nucleotide sequence ID" value="NZ_BAAANI010000008.1"/>
</dbReference>
<organism evidence="1 2">
    <name type="scientific">Agromyces lapidis</name>
    <dbReference type="NCBI Taxonomy" id="279574"/>
    <lineage>
        <taxon>Bacteria</taxon>
        <taxon>Bacillati</taxon>
        <taxon>Actinomycetota</taxon>
        <taxon>Actinomycetes</taxon>
        <taxon>Micrococcales</taxon>
        <taxon>Microbacteriaceae</taxon>
        <taxon>Agromyces</taxon>
    </lineage>
</organism>
<sequence>MLPTTAGDLIVRDVQLIRADGLSVVESYVISNQGGIMAAEYPPAIPELESRVPAQGAKVSEGAPLSVAVVVERGDAPGHAEGIRVVYEIAGVESAAIGGVHYDLVDHCP</sequence>
<protein>
    <submittedName>
        <fullName evidence="1">Uncharacterized protein</fullName>
    </submittedName>
</protein>